<dbReference type="PANTHER" id="PTHR46931">
    <property type="entry name" value="CRIB DOMAIN-CONTAINING PROTEIN RIC2"/>
    <property type="match status" value="1"/>
</dbReference>
<evidence type="ECO:0000313" key="2">
    <source>
        <dbReference type="EnsemblPlants" id="OMERI10G14450.1"/>
    </source>
</evidence>
<protein>
    <submittedName>
        <fullName evidence="2">Uncharacterized protein</fullName>
    </submittedName>
</protein>
<evidence type="ECO:0000256" key="1">
    <source>
        <dbReference type="SAM" id="MobiDB-lite"/>
    </source>
</evidence>
<organism evidence="2">
    <name type="scientific">Oryza meridionalis</name>
    <dbReference type="NCBI Taxonomy" id="40149"/>
    <lineage>
        <taxon>Eukaryota</taxon>
        <taxon>Viridiplantae</taxon>
        <taxon>Streptophyta</taxon>
        <taxon>Embryophyta</taxon>
        <taxon>Tracheophyta</taxon>
        <taxon>Spermatophyta</taxon>
        <taxon>Magnoliopsida</taxon>
        <taxon>Liliopsida</taxon>
        <taxon>Poales</taxon>
        <taxon>Poaceae</taxon>
        <taxon>BOP clade</taxon>
        <taxon>Oryzoideae</taxon>
        <taxon>Oryzeae</taxon>
        <taxon>Oryzinae</taxon>
        <taxon>Oryza</taxon>
    </lineage>
</organism>
<reference evidence="2" key="1">
    <citation type="submission" date="2015-04" db="UniProtKB">
        <authorList>
            <consortium name="EnsemblPlants"/>
        </authorList>
    </citation>
    <scope>IDENTIFICATION</scope>
</reference>
<dbReference type="AlphaFoldDB" id="A0A0E0F0T7"/>
<reference evidence="2" key="2">
    <citation type="submission" date="2018-05" db="EMBL/GenBank/DDBJ databases">
        <title>OmerRS3 (Oryza meridionalis Reference Sequence Version 3).</title>
        <authorList>
            <person name="Zhang J."/>
            <person name="Kudrna D."/>
            <person name="Lee S."/>
            <person name="Talag J."/>
            <person name="Welchert J."/>
            <person name="Wing R.A."/>
        </authorList>
    </citation>
    <scope>NUCLEOTIDE SEQUENCE [LARGE SCALE GENOMIC DNA]</scope>
    <source>
        <strain evidence="2">cv. OR44</strain>
    </source>
</reference>
<sequence>MIIPVQWQGVAADGPVHRDPFSFTCRNGSNVDFVDGGGKSGKKPQGGRGEDGGAAENKPKGESLVARLLHHRQHVAHIGWDNSTNTTTRLHSWNHEY</sequence>
<dbReference type="HOGENOM" id="CLU_2350267_0_0_1"/>
<dbReference type="PANTHER" id="PTHR46931:SF14">
    <property type="entry name" value="CRIB DOMAIN-CONTAINING PROTEIN RIC2"/>
    <property type="match status" value="1"/>
</dbReference>
<accession>A0A0E0F0T7</accession>
<keyword evidence="3" id="KW-1185">Reference proteome</keyword>
<proteinExistence type="predicted"/>
<dbReference type="Gramene" id="OMERI10G14450.1">
    <property type="protein sequence ID" value="OMERI10G14450.1"/>
    <property type="gene ID" value="OMERI10G14450"/>
</dbReference>
<evidence type="ECO:0000313" key="3">
    <source>
        <dbReference type="Proteomes" id="UP000008021"/>
    </source>
</evidence>
<name>A0A0E0F0T7_9ORYZ</name>
<feature type="compositionally biased region" description="Gly residues" evidence="1">
    <location>
        <begin position="35"/>
        <end position="47"/>
    </location>
</feature>
<dbReference type="Proteomes" id="UP000008021">
    <property type="component" value="Chromosome 10"/>
</dbReference>
<dbReference type="EnsemblPlants" id="OMERI10G14450.1">
    <property type="protein sequence ID" value="OMERI10G14450.1"/>
    <property type="gene ID" value="OMERI10G14450"/>
</dbReference>
<feature type="region of interest" description="Disordered" evidence="1">
    <location>
        <begin position="32"/>
        <end position="59"/>
    </location>
</feature>
<dbReference type="InterPro" id="IPR044509">
    <property type="entry name" value="RIC2/4"/>
</dbReference>